<evidence type="ECO:0000313" key="5">
    <source>
        <dbReference type="Proteomes" id="UP000245999"/>
    </source>
</evidence>
<dbReference type="InterPro" id="IPR001753">
    <property type="entry name" value="Enoyl-CoA_hydra/iso"/>
</dbReference>
<dbReference type="InterPro" id="IPR014748">
    <property type="entry name" value="Enoyl-CoA_hydra_C"/>
</dbReference>
<dbReference type="KEGG" id="hnv:DDQ68_03465"/>
<dbReference type="PANTHER" id="PTHR11941">
    <property type="entry name" value="ENOYL-COA HYDRATASE-RELATED"/>
    <property type="match status" value="1"/>
</dbReference>
<dbReference type="CDD" id="cd06558">
    <property type="entry name" value="crotonase-like"/>
    <property type="match status" value="1"/>
</dbReference>
<dbReference type="Proteomes" id="UP000245999">
    <property type="component" value="Chromosome"/>
</dbReference>
<dbReference type="Pfam" id="PF00378">
    <property type="entry name" value="ECH_1"/>
    <property type="match status" value="1"/>
</dbReference>
<dbReference type="OrthoDB" id="9775794at2"/>
<dbReference type="EC" id="4.2.1.17" evidence="4"/>
<sequence length="258" mass="27507">MPEFLLVTPQARPGVALLQLNRPKELNALNLTLMHEIRDALGALDADAAVRAVVITGNDRAFAAGADIRAMAGKSPVDMLLADHVTFWDQLRLMRKPLVAAVAGFALGGGCELALACDLIVAAETAQFGQPEIRLGTLPGGGGTQRLARAVGKAKAMEMVLTGDFIAATEALRLGLVNRVVPAGQHLEEAFRLAGHIAAQPPVAVRLAKEAVNYAFESHLAAGLQFERRNYYLTFASGDQREGMAAFLEKRAPEFTGR</sequence>
<accession>A0A2Z3GE53</accession>
<comment type="similarity">
    <text evidence="1 3">Belongs to the enoyl-CoA hydratase/isomerase family.</text>
</comment>
<proteinExistence type="inferred from homology"/>
<evidence type="ECO:0000313" key="4">
    <source>
        <dbReference type="EMBL" id="AWM31929.1"/>
    </source>
</evidence>
<dbReference type="FunFam" id="1.10.12.10:FF:000001">
    <property type="entry name" value="Probable enoyl-CoA hydratase, mitochondrial"/>
    <property type="match status" value="1"/>
</dbReference>
<dbReference type="GO" id="GO:0004300">
    <property type="term" value="F:enoyl-CoA hydratase activity"/>
    <property type="evidence" value="ECO:0007669"/>
    <property type="project" value="UniProtKB-EC"/>
</dbReference>
<reference evidence="5" key="1">
    <citation type="submission" date="2018-04" db="EMBL/GenBank/DDBJ databases">
        <title>Complete genome of Antarctic heterotrophic bacterium Hymenobacter nivis.</title>
        <authorList>
            <person name="Terashima M."/>
        </authorList>
    </citation>
    <scope>NUCLEOTIDE SEQUENCE [LARGE SCALE GENOMIC DNA]</scope>
    <source>
        <strain evidence="5">NBRC 111535</strain>
    </source>
</reference>
<evidence type="ECO:0000256" key="2">
    <source>
        <dbReference type="ARBA" id="ARBA00023239"/>
    </source>
</evidence>
<dbReference type="SUPFAM" id="SSF52096">
    <property type="entry name" value="ClpP/crotonase"/>
    <property type="match status" value="1"/>
</dbReference>
<dbReference type="PANTHER" id="PTHR11941:SF54">
    <property type="entry name" value="ENOYL-COA HYDRATASE, MITOCHONDRIAL"/>
    <property type="match status" value="1"/>
</dbReference>
<keyword evidence="5" id="KW-1185">Reference proteome</keyword>
<dbReference type="AlphaFoldDB" id="A0A2Z3GE53"/>
<dbReference type="FunFam" id="3.90.226.10:FF:000009">
    <property type="entry name" value="Carnitinyl-CoA dehydratase"/>
    <property type="match status" value="1"/>
</dbReference>
<dbReference type="RefSeq" id="WP_109654870.1">
    <property type="nucleotide sequence ID" value="NZ_CP029145.1"/>
</dbReference>
<organism evidence="4 5">
    <name type="scientific">Hymenobacter nivis</name>
    <dbReference type="NCBI Taxonomy" id="1850093"/>
    <lineage>
        <taxon>Bacteria</taxon>
        <taxon>Pseudomonadati</taxon>
        <taxon>Bacteroidota</taxon>
        <taxon>Cytophagia</taxon>
        <taxon>Cytophagales</taxon>
        <taxon>Hymenobacteraceae</taxon>
        <taxon>Hymenobacter</taxon>
    </lineage>
</organism>
<dbReference type="InterPro" id="IPR018376">
    <property type="entry name" value="Enoyl-CoA_hyd/isom_CS"/>
</dbReference>
<evidence type="ECO:0000256" key="3">
    <source>
        <dbReference type="RuleBase" id="RU003707"/>
    </source>
</evidence>
<dbReference type="Gene3D" id="3.90.226.10">
    <property type="entry name" value="2-enoyl-CoA Hydratase, Chain A, domain 1"/>
    <property type="match status" value="1"/>
</dbReference>
<evidence type="ECO:0000256" key="1">
    <source>
        <dbReference type="ARBA" id="ARBA00005254"/>
    </source>
</evidence>
<keyword evidence="2 4" id="KW-0456">Lyase</keyword>
<dbReference type="Gene3D" id="1.10.12.10">
    <property type="entry name" value="Lyase 2-enoyl-coa Hydratase, Chain A, domain 2"/>
    <property type="match status" value="1"/>
</dbReference>
<dbReference type="PROSITE" id="PS00166">
    <property type="entry name" value="ENOYL_COA_HYDRATASE"/>
    <property type="match status" value="1"/>
</dbReference>
<gene>
    <name evidence="4" type="ORF">DDQ68_03465</name>
</gene>
<protein>
    <submittedName>
        <fullName evidence="4">Enoyl-CoA hydratase</fullName>
        <ecNumber evidence="4">4.2.1.17</ecNumber>
    </submittedName>
</protein>
<name>A0A2Z3GE53_9BACT</name>
<dbReference type="GO" id="GO:0006635">
    <property type="term" value="P:fatty acid beta-oxidation"/>
    <property type="evidence" value="ECO:0007669"/>
    <property type="project" value="TreeGrafter"/>
</dbReference>
<dbReference type="EMBL" id="CP029145">
    <property type="protein sequence ID" value="AWM31929.1"/>
    <property type="molecule type" value="Genomic_DNA"/>
</dbReference>
<dbReference type="InterPro" id="IPR029045">
    <property type="entry name" value="ClpP/crotonase-like_dom_sf"/>
</dbReference>